<feature type="domain" description="AAA protein C-terminal winged helix" evidence="2">
    <location>
        <begin position="379"/>
        <end position="494"/>
    </location>
</feature>
<dbReference type="Gene3D" id="3.40.50.300">
    <property type="entry name" value="P-loop containing nucleotide triphosphate hydrolases"/>
    <property type="match status" value="1"/>
</dbReference>
<organism evidence="3">
    <name type="scientific">Petromyces alliaceus</name>
    <name type="common">Aspergillus alliaceus</name>
    <dbReference type="NCBI Taxonomy" id="209559"/>
    <lineage>
        <taxon>Eukaryota</taxon>
        <taxon>Fungi</taxon>
        <taxon>Dikarya</taxon>
        <taxon>Ascomycota</taxon>
        <taxon>Pezizomycotina</taxon>
        <taxon>Eurotiomycetes</taxon>
        <taxon>Eurotiomycetidae</taxon>
        <taxon>Eurotiales</taxon>
        <taxon>Aspergillaceae</taxon>
        <taxon>Aspergillus</taxon>
        <taxon>Aspergillus subgen. Circumdati</taxon>
    </lineage>
</organism>
<evidence type="ECO:0000259" key="2">
    <source>
        <dbReference type="Pfam" id="PF24913"/>
    </source>
</evidence>
<gene>
    <name evidence="3" type="ORF">BDV23DRAFT_187753</name>
</gene>
<dbReference type="InterPro" id="IPR027417">
    <property type="entry name" value="P-loop_NTPase"/>
</dbReference>
<keyword evidence="1" id="KW-0812">Transmembrane</keyword>
<feature type="transmembrane region" description="Helical" evidence="1">
    <location>
        <begin position="59"/>
        <end position="80"/>
    </location>
</feature>
<dbReference type="OrthoDB" id="511599at2759"/>
<accession>A0A5N7BVR4</accession>
<dbReference type="Proteomes" id="UP000326877">
    <property type="component" value="Unassembled WGS sequence"/>
</dbReference>
<dbReference type="PANTHER" id="PTHR36168">
    <property type="entry name" value="CHROMOSOME 1, WHOLE GENOME SHOTGUN SEQUENCE"/>
    <property type="match status" value="1"/>
</dbReference>
<keyword evidence="1" id="KW-0472">Membrane</keyword>
<keyword evidence="1" id="KW-1133">Transmembrane helix</keyword>
<evidence type="ECO:0000313" key="3">
    <source>
        <dbReference type="EMBL" id="KAE8385935.1"/>
    </source>
</evidence>
<dbReference type="EMBL" id="ML735322">
    <property type="protein sequence ID" value="KAE8385935.1"/>
    <property type="molecule type" value="Genomic_DNA"/>
</dbReference>
<name>A0A5N7BVR4_PETAA</name>
<dbReference type="InterPro" id="IPR056808">
    <property type="entry name" value="HTH_AAA"/>
</dbReference>
<sequence>MVANNGANTHFPELWLCLPRRHTLRRAGWRLPPIYVQAIQDSHSSRQDPDKKESIPRKFLEASVTAFTSLFILALGGYSYHIYYKNLVLRKIDNAFSSGYSTLELAALAQHGVGIDSSTSPTGDKHRFYVLRPEQAVIDGILSGNIRHNYYLLFGEKGAGKTTMLLESMRKVHGSGVAMLEAHGDLELFRLRLGKALDYEYHEDYMGSLFNYRGPREATPLLDIERALNKLEKVALQRRSKHNRPLVLIISNIHHLPDNPEGQHLLTLLQQRAELWAASELITLVFTSDQYRTTEQLRLHATRLQVLTVKDVPEDIAMKALREYRETKFGEPVSADILSQVYDKVGGRLIFLDQIAKSKNMLEMCHSICEKERKWLLSNCWILGSEMDPKAEDQQDYCAAAMILAQALVDIEKESAGGKSTPDLPGIPLHKAQELMTRADFIRKLDQVNIVSIDADSMVRADSVPMQNAFRTVCSDPQFTKHLETTIERLDELESLGRTRELTMKDLANNQYVATVDGMGNNQSTSIRFRKL</sequence>
<dbReference type="AlphaFoldDB" id="A0A5N7BVR4"/>
<dbReference type="SUPFAM" id="SSF52540">
    <property type="entry name" value="P-loop containing nucleoside triphosphate hydrolases"/>
    <property type="match status" value="1"/>
</dbReference>
<proteinExistence type="predicted"/>
<evidence type="ECO:0000256" key="1">
    <source>
        <dbReference type="SAM" id="Phobius"/>
    </source>
</evidence>
<dbReference type="PANTHER" id="PTHR36168:SF4">
    <property type="entry name" value="ORC1-LIKE AAA ATPASE DOMAIN-CONTAINING PROTEIN"/>
    <property type="match status" value="1"/>
</dbReference>
<reference evidence="3" key="1">
    <citation type="submission" date="2019-04" db="EMBL/GenBank/DDBJ databases">
        <title>Friends and foes A comparative genomics studyof 23 Aspergillus species from section Flavi.</title>
        <authorList>
            <consortium name="DOE Joint Genome Institute"/>
            <person name="Kjaerbolling I."/>
            <person name="Vesth T."/>
            <person name="Frisvad J.C."/>
            <person name="Nybo J.L."/>
            <person name="Theobald S."/>
            <person name="Kildgaard S."/>
            <person name="Isbrandt T."/>
            <person name="Kuo A."/>
            <person name="Sato A."/>
            <person name="Lyhne E.K."/>
            <person name="Kogle M.E."/>
            <person name="Wiebenga A."/>
            <person name="Kun R.S."/>
            <person name="Lubbers R.J."/>
            <person name="Makela M.R."/>
            <person name="Barry K."/>
            <person name="Chovatia M."/>
            <person name="Clum A."/>
            <person name="Daum C."/>
            <person name="Haridas S."/>
            <person name="He G."/>
            <person name="LaButti K."/>
            <person name="Lipzen A."/>
            <person name="Mondo S."/>
            <person name="Riley R."/>
            <person name="Salamov A."/>
            <person name="Simmons B.A."/>
            <person name="Magnuson J.K."/>
            <person name="Henrissat B."/>
            <person name="Mortensen U.H."/>
            <person name="Larsen T.O."/>
            <person name="Devries R.P."/>
            <person name="Grigoriev I.V."/>
            <person name="Machida M."/>
            <person name="Baker S.E."/>
            <person name="Andersen M.R."/>
        </authorList>
    </citation>
    <scope>NUCLEOTIDE SEQUENCE [LARGE SCALE GENOMIC DNA]</scope>
    <source>
        <strain evidence="3">IBT 14317</strain>
    </source>
</reference>
<protein>
    <recommendedName>
        <fullName evidence="2">AAA protein C-terminal winged helix domain-containing protein</fullName>
    </recommendedName>
</protein>
<dbReference type="Pfam" id="PF24913">
    <property type="entry name" value="WHD_AAA_fung"/>
    <property type="match status" value="1"/>
</dbReference>